<name>A0AAD9YTC2_COLKA</name>
<dbReference type="Proteomes" id="UP001281614">
    <property type="component" value="Unassembled WGS sequence"/>
</dbReference>
<keyword evidence="3" id="KW-1185">Reference proteome</keyword>
<protein>
    <submittedName>
        <fullName evidence="2">Uncharacterized protein</fullName>
    </submittedName>
</protein>
<dbReference type="EMBL" id="VYYT01000029">
    <property type="protein sequence ID" value="KAK2776258.1"/>
    <property type="molecule type" value="Genomic_DNA"/>
</dbReference>
<reference evidence="2" key="1">
    <citation type="submission" date="2023-02" db="EMBL/GenBank/DDBJ databases">
        <title>Colletotrichum kahawae CIFC_Que2 genome sequencing and assembly.</title>
        <authorList>
            <person name="Baroncelli R."/>
        </authorList>
    </citation>
    <scope>NUCLEOTIDE SEQUENCE</scope>
    <source>
        <strain evidence="2">CIFC_Que2</strain>
    </source>
</reference>
<proteinExistence type="predicted"/>
<dbReference type="AlphaFoldDB" id="A0AAD9YTC2"/>
<gene>
    <name evidence="2" type="ORF">CKAH01_12472</name>
</gene>
<comment type="caution">
    <text evidence="2">The sequence shown here is derived from an EMBL/GenBank/DDBJ whole genome shotgun (WGS) entry which is preliminary data.</text>
</comment>
<evidence type="ECO:0000313" key="3">
    <source>
        <dbReference type="Proteomes" id="UP001281614"/>
    </source>
</evidence>
<evidence type="ECO:0000256" key="1">
    <source>
        <dbReference type="SAM" id="MobiDB-lite"/>
    </source>
</evidence>
<evidence type="ECO:0000313" key="2">
    <source>
        <dbReference type="EMBL" id="KAK2776258.1"/>
    </source>
</evidence>
<accession>A0AAD9YTC2</accession>
<feature type="region of interest" description="Disordered" evidence="1">
    <location>
        <begin position="111"/>
        <end position="131"/>
    </location>
</feature>
<sequence length="131" mass="13968">MDDGPRTTYVCRACAINPGCSTDFDDTENPSPEMMFAKPSILTQGSTDWDGAEGYRFYFGVSSPTRPTGRRQIAISRAAICTGARMHAQQLPRLDTVAAFWNAGSGRAVRLPGTMPEAPKTNPTAPVAAAA</sequence>
<organism evidence="2 3">
    <name type="scientific">Colletotrichum kahawae</name>
    <name type="common">Coffee berry disease fungus</name>
    <dbReference type="NCBI Taxonomy" id="34407"/>
    <lineage>
        <taxon>Eukaryota</taxon>
        <taxon>Fungi</taxon>
        <taxon>Dikarya</taxon>
        <taxon>Ascomycota</taxon>
        <taxon>Pezizomycotina</taxon>
        <taxon>Sordariomycetes</taxon>
        <taxon>Hypocreomycetidae</taxon>
        <taxon>Glomerellales</taxon>
        <taxon>Glomerellaceae</taxon>
        <taxon>Colletotrichum</taxon>
        <taxon>Colletotrichum gloeosporioides species complex</taxon>
    </lineage>
</organism>